<gene>
    <name evidence="3" type="ORF">KUA55_08225</name>
</gene>
<dbReference type="GO" id="GO:0016829">
    <property type="term" value="F:lyase activity"/>
    <property type="evidence" value="ECO:0007669"/>
    <property type="project" value="UniProtKB-KW"/>
</dbReference>
<proteinExistence type="predicted"/>
<dbReference type="InterPro" id="IPR001585">
    <property type="entry name" value="TAL/FSA"/>
</dbReference>
<organism evidence="3 4">
    <name type="scientific">Enterococcus alishanensis</name>
    <dbReference type="NCBI Taxonomy" id="1303817"/>
    <lineage>
        <taxon>Bacteria</taxon>
        <taxon>Bacillati</taxon>
        <taxon>Bacillota</taxon>
        <taxon>Bacilli</taxon>
        <taxon>Lactobacillales</taxon>
        <taxon>Enterococcaceae</taxon>
        <taxon>Enterococcus</taxon>
    </lineage>
</organism>
<dbReference type="EMBL" id="JAHUZB010000003">
    <property type="protein sequence ID" value="MBV7390663.1"/>
    <property type="molecule type" value="Genomic_DNA"/>
</dbReference>
<dbReference type="RefSeq" id="WP_218325721.1">
    <property type="nucleotide sequence ID" value="NZ_JAHUZB010000003.1"/>
</dbReference>
<name>A0ABS6TCM4_9ENTE</name>
<protein>
    <submittedName>
        <fullName evidence="3">Fructose-6-phosphate aldolase</fullName>
        <ecNumber evidence="3">4.1.2.-</ecNumber>
    </submittedName>
</protein>
<dbReference type="EC" id="4.1.2.-" evidence="3"/>
<accession>A0ABS6TCM4</accession>
<keyword evidence="4" id="KW-1185">Reference proteome</keyword>
<dbReference type="InterPro" id="IPR018225">
    <property type="entry name" value="Transaldolase_AS"/>
</dbReference>
<dbReference type="PANTHER" id="PTHR10683:SF28">
    <property type="entry name" value="TRANSALDOLASE C"/>
    <property type="match status" value="1"/>
</dbReference>
<evidence type="ECO:0000256" key="1">
    <source>
        <dbReference type="ARBA" id="ARBA00004496"/>
    </source>
</evidence>
<evidence type="ECO:0000256" key="2">
    <source>
        <dbReference type="ARBA" id="ARBA00023270"/>
    </source>
</evidence>
<keyword evidence="2" id="KW-0704">Schiff base</keyword>
<dbReference type="Pfam" id="PF00923">
    <property type="entry name" value="TAL_FSA"/>
    <property type="match status" value="1"/>
</dbReference>
<comment type="caution">
    <text evidence="3">The sequence shown here is derived from an EMBL/GenBank/DDBJ whole genome shotgun (WGS) entry which is preliminary data.</text>
</comment>
<dbReference type="Proteomes" id="UP000774130">
    <property type="component" value="Unassembled WGS sequence"/>
</dbReference>
<dbReference type="PROSITE" id="PS01054">
    <property type="entry name" value="TRANSALDOLASE_1"/>
    <property type="match status" value="1"/>
</dbReference>
<evidence type="ECO:0000313" key="3">
    <source>
        <dbReference type="EMBL" id="MBV7390663.1"/>
    </source>
</evidence>
<sequence length="225" mass="24689">MELLLDTVNLEQIEKLVASMPIAGVTSNPSIIKQEGKIDFFNHMKKIREIIGFEKTLHVQVVATNYEGILADAKAIKEKIDPEVYIKIPINDEGLHAIKTLKAEGYNITGTAMYTKIQGLLAISAGADFIAPYFNRMENQNIDSFDVLAAMSQEIERTQAKTKILAASFKNIRQVTEAFEAGAQAATVGTDIVKTAFAMPSINQAVVDFNADWASIYGDVTIAEM</sequence>
<dbReference type="CDD" id="cd00956">
    <property type="entry name" value="Transaldolase_FSA"/>
    <property type="match status" value="1"/>
</dbReference>
<keyword evidence="3" id="KW-0456">Lyase</keyword>
<evidence type="ECO:0000313" key="4">
    <source>
        <dbReference type="Proteomes" id="UP000774130"/>
    </source>
</evidence>
<reference evidence="3 4" key="1">
    <citation type="submission" date="2021-06" db="EMBL/GenBank/DDBJ databases">
        <title>Enterococcus alishanensis sp. nov., a novel lactic acid bacterium isolated from fresh coffee beans.</title>
        <authorList>
            <person name="Chen Y.-S."/>
        </authorList>
    </citation>
    <scope>NUCLEOTIDE SEQUENCE [LARGE SCALE GENOMIC DNA]</scope>
    <source>
        <strain evidence="3 4">ALS3</strain>
    </source>
</reference>
<dbReference type="PANTHER" id="PTHR10683">
    <property type="entry name" value="TRANSALDOLASE"/>
    <property type="match status" value="1"/>
</dbReference>
<dbReference type="InterPro" id="IPR033919">
    <property type="entry name" value="TSA/FSA_arc/bac"/>
</dbReference>
<dbReference type="NCBIfam" id="NF009299">
    <property type="entry name" value="PRK12656.1"/>
    <property type="match status" value="1"/>
</dbReference>
<comment type="subcellular location">
    <subcellularLocation>
        <location evidence="1">Cytoplasm</location>
    </subcellularLocation>
</comment>